<gene>
    <name evidence="2" type="ORF">HMPREF9306_00777</name>
</gene>
<dbReference type="STRING" id="883161.HMPREF9306_00777"/>
<keyword evidence="1" id="KW-1133">Transmembrane helix</keyword>
<organism evidence="2 3">
    <name type="scientific">Propionimicrobium lymphophilum ACS-093-V-SCH5</name>
    <dbReference type="NCBI Taxonomy" id="883161"/>
    <lineage>
        <taxon>Bacteria</taxon>
        <taxon>Bacillati</taxon>
        <taxon>Actinomycetota</taxon>
        <taxon>Actinomycetes</taxon>
        <taxon>Propionibacteriales</taxon>
        <taxon>Propionibacteriaceae</taxon>
        <taxon>Propionimicrobium</taxon>
    </lineage>
</organism>
<evidence type="ECO:0000313" key="2">
    <source>
        <dbReference type="EMBL" id="EPD33245.1"/>
    </source>
</evidence>
<protein>
    <submittedName>
        <fullName evidence="2">Uncharacterized protein</fullName>
    </submittedName>
</protein>
<feature type="transmembrane region" description="Helical" evidence="1">
    <location>
        <begin position="32"/>
        <end position="51"/>
    </location>
</feature>
<dbReference type="Proteomes" id="UP000014417">
    <property type="component" value="Unassembled WGS sequence"/>
</dbReference>
<keyword evidence="1" id="KW-0812">Transmembrane</keyword>
<accession>S2W4R2</accession>
<reference evidence="2 3" key="1">
    <citation type="submission" date="2013-04" db="EMBL/GenBank/DDBJ databases">
        <title>The Genome Sequence of Propionimicrobium lymphophilum ACS-093-V-SCH5.</title>
        <authorList>
            <consortium name="The Broad Institute Genomics Platform"/>
            <person name="Earl A."/>
            <person name="Ward D."/>
            <person name="Feldgarden M."/>
            <person name="Gevers D."/>
            <person name="Saerens B."/>
            <person name="Vaneechoutte M."/>
            <person name="Walker B."/>
            <person name="Young S."/>
            <person name="Zeng Q."/>
            <person name="Gargeya S."/>
            <person name="Fitzgerald M."/>
            <person name="Haas B."/>
            <person name="Abouelleil A."/>
            <person name="Allen A.W."/>
            <person name="Alvarado L."/>
            <person name="Arachchi H.M."/>
            <person name="Berlin A.M."/>
            <person name="Chapman S.B."/>
            <person name="Gainer-Dewar J."/>
            <person name="Goldberg J."/>
            <person name="Griggs A."/>
            <person name="Gujja S."/>
            <person name="Hansen M."/>
            <person name="Howarth C."/>
            <person name="Imamovic A."/>
            <person name="Ireland A."/>
            <person name="Larimer J."/>
            <person name="McCowan C."/>
            <person name="Murphy C."/>
            <person name="Pearson M."/>
            <person name="Poon T.W."/>
            <person name="Priest M."/>
            <person name="Roberts A."/>
            <person name="Saif S."/>
            <person name="Shea T."/>
            <person name="Sisk P."/>
            <person name="Sykes S."/>
            <person name="Wortman J."/>
            <person name="Nusbaum C."/>
            <person name="Birren B."/>
        </authorList>
    </citation>
    <scope>NUCLEOTIDE SEQUENCE [LARGE SCALE GENOMIC DNA]</scope>
    <source>
        <strain evidence="2 3">ACS-093-V-SCH5</strain>
    </source>
</reference>
<dbReference type="AlphaFoldDB" id="S2W4R2"/>
<dbReference type="HOGENOM" id="CLU_2194612_0_0_11"/>
<dbReference type="EMBL" id="AGZR01000005">
    <property type="protein sequence ID" value="EPD33245.1"/>
    <property type="molecule type" value="Genomic_DNA"/>
</dbReference>
<evidence type="ECO:0000313" key="3">
    <source>
        <dbReference type="Proteomes" id="UP000014417"/>
    </source>
</evidence>
<proteinExistence type="predicted"/>
<name>S2W4R2_9ACTN</name>
<keyword evidence="3" id="KW-1185">Reference proteome</keyword>
<keyword evidence="1" id="KW-0472">Membrane</keyword>
<feature type="transmembrane region" description="Helical" evidence="1">
    <location>
        <begin position="7"/>
        <end position="26"/>
    </location>
</feature>
<sequence>MVARMTVAIIFAFIGTMVFFGFLRRVRLRSSLIVPIIGIMLGAVISAATYSDRICAMKGGKIVKFGPLAEVMKPDVLSGIFDTDIDIIQGPAGRWLSTRSSERFARCT</sequence>
<comment type="caution">
    <text evidence="2">The sequence shown here is derived from an EMBL/GenBank/DDBJ whole genome shotgun (WGS) entry which is preliminary data.</text>
</comment>
<evidence type="ECO:0000256" key="1">
    <source>
        <dbReference type="SAM" id="Phobius"/>
    </source>
</evidence>